<sequence length="65" mass="7188">MSAQILIKDDHKANEVAMDKIRVDKLHEIARPVFDANMLRPYQVAGVDTGDIDSIALCLELPVSP</sequence>
<keyword evidence="2" id="KW-1185">Reference proteome</keyword>
<gene>
    <name evidence="1" type="ORF">B0H17DRAFT_1202322</name>
</gene>
<evidence type="ECO:0000313" key="1">
    <source>
        <dbReference type="EMBL" id="KAJ7689429.1"/>
    </source>
</evidence>
<organism evidence="1 2">
    <name type="scientific">Mycena rosella</name>
    <name type="common">Pink bonnet</name>
    <name type="synonym">Agaricus rosellus</name>
    <dbReference type="NCBI Taxonomy" id="1033263"/>
    <lineage>
        <taxon>Eukaryota</taxon>
        <taxon>Fungi</taxon>
        <taxon>Dikarya</taxon>
        <taxon>Basidiomycota</taxon>
        <taxon>Agaricomycotina</taxon>
        <taxon>Agaricomycetes</taxon>
        <taxon>Agaricomycetidae</taxon>
        <taxon>Agaricales</taxon>
        <taxon>Marasmiineae</taxon>
        <taxon>Mycenaceae</taxon>
        <taxon>Mycena</taxon>
    </lineage>
</organism>
<protein>
    <submittedName>
        <fullName evidence="1">Uncharacterized protein</fullName>
    </submittedName>
</protein>
<accession>A0AAD7GG42</accession>
<reference evidence="1" key="1">
    <citation type="submission" date="2023-03" db="EMBL/GenBank/DDBJ databases">
        <title>Massive genome expansion in bonnet fungi (Mycena s.s.) driven by repeated elements and novel gene families across ecological guilds.</title>
        <authorList>
            <consortium name="Lawrence Berkeley National Laboratory"/>
            <person name="Harder C.B."/>
            <person name="Miyauchi S."/>
            <person name="Viragh M."/>
            <person name="Kuo A."/>
            <person name="Thoen E."/>
            <person name="Andreopoulos B."/>
            <person name="Lu D."/>
            <person name="Skrede I."/>
            <person name="Drula E."/>
            <person name="Henrissat B."/>
            <person name="Morin E."/>
            <person name="Kohler A."/>
            <person name="Barry K."/>
            <person name="LaButti K."/>
            <person name="Morin E."/>
            <person name="Salamov A."/>
            <person name="Lipzen A."/>
            <person name="Mereny Z."/>
            <person name="Hegedus B."/>
            <person name="Baldrian P."/>
            <person name="Stursova M."/>
            <person name="Weitz H."/>
            <person name="Taylor A."/>
            <person name="Grigoriev I.V."/>
            <person name="Nagy L.G."/>
            <person name="Martin F."/>
            <person name="Kauserud H."/>
        </authorList>
    </citation>
    <scope>NUCLEOTIDE SEQUENCE</scope>
    <source>
        <strain evidence="1">CBHHK067</strain>
    </source>
</reference>
<name>A0AAD7GG42_MYCRO</name>
<comment type="caution">
    <text evidence="1">The sequence shown here is derived from an EMBL/GenBank/DDBJ whole genome shotgun (WGS) entry which is preliminary data.</text>
</comment>
<dbReference type="EMBL" id="JARKIE010000072">
    <property type="protein sequence ID" value="KAJ7689429.1"/>
    <property type="molecule type" value="Genomic_DNA"/>
</dbReference>
<proteinExistence type="predicted"/>
<dbReference type="AlphaFoldDB" id="A0AAD7GG42"/>
<evidence type="ECO:0000313" key="2">
    <source>
        <dbReference type="Proteomes" id="UP001221757"/>
    </source>
</evidence>
<dbReference type="Proteomes" id="UP001221757">
    <property type="component" value="Unassembled WGS sequence"/>
</dbReference>